<keyword evidence="1" id="KW-0732">Signal</keyword>
<evidence type="ECO:0000313" key="3">
    <source>
        <dbReference type="Proteomes" id="UP000676325"/>
    </source>
</evidence>
<protein>
    <submittedName>
        <fullName evidence="2">Uncharacterized protein</fullName>
    </submittedName>
</protein>
<feature type="chain" id="PRO_5037236448" evidence="1">
    <location>
        <begin position="29"/>
        <end position="305"/>
    </location>
</feature>
<dbReference type="InterPro" id="IPR006311">
    <property type="entry name" value="TAT_signal"/>
</dbReference>
<dbReference type="Proteomes" id="UP000676325">
    <property type="component" value="Unassembled WGS sequence"/>
</dbReference>
<evidence type="ECO:0000313" key="2">
    <source>
        <dbReference type="EMBL" id="MBR7827020.1"/>
    </source>
</evidence>
<reference evidence="2" key="1">
    <citation type="submission" date="2021-04" db="EMBL/GenBank/DDBJ databases">
        <title>Genome based classification of Actinospica acidithermotolerans sp. nov., an actinobacterium isolated from an Indonesian hot spring.</title>
        <authorList>
            <person name="Kusuma A.B."/>
            <person name="Putra K.E."/>
            <person name="Nafisah S."/>
            <person name="Loh J."/>
            <person name="Nouioui I."/>
            <person name="Goodfellow M."/>
        </authorList>
    </citation>
    <scope>NUCLEOTIDE SEQUENCE</scope>
    <source>
        <strain evidence="2">MGRD01-02</strain>
    </source>
</reference>
<dbReference type="EMBL" id="JAGSOH010000027">
    <property type="protein sequence ID" value="MBR7827020.1"/>
    <property type="molecule type" value="Genomic_DNA"/>
</dbReference>
<gene>
    <name evidence="2" type="ORF">KDK95_11950</name>
</gene>
<dbReference type="PROSITE" id="PS51318">
    <property type="entry name" value="TAT"/>
    <property type="match status" value="1"/>
</dbReference>
<accession>A0A941EB21</accession>
<feature type="signal peptide" evidence="1">
    <location>
        <begin position="1"/>
        <end position="28"/>
    </location>
</feature>
<organism evidence="2 3">
    <name type="scientific">Actinospica acidithermotolerans</name>
    <dbReference type="NCBI Taxonomy" id="2828514"/>
    <lineage>
        <taxon>Bacteria</taxon>
        <taxon>Bacillati</taxon>
        <taxon>Actinomycetota</taxon>
        <taxon>Actinomycetes</taxon>
        <taxon>Catenulisporales</taxon>
        <taxon>Actinospicaceae</taxon>
        <taxon>Actinospica</taxon>
    </lineage>
</organism>
<keyword evidence="3" id="KW-1185">Reference proteome</keyword>
<dbReference type="RefSeq" id="WP_212518167.1">
    <property type="nucleotide sequence ID" value="NZ_JAGSOH010000027.1"/>
</dbReference>
<evidence type="ECO:0000256" key="1">
    <source>
        <dbReference type="SAM" id="SignalP"/>
    </source>
</evidence>
<name>A0A941EB21_9ACTN</name>
<comment type="caution">
    <text evidence="2">The sequence shown here is derived from an EMBL/GenBank/DDBJ whole genome shotgun (WGS) entry which is preliminary data.</text>
</comment>
<proteinExistence type="predicted"/>
<sequence length="305" mass="30274">MPTRRTMLTAALAAAVGGPLAAASTASASVSVAPISVSLSPYVETVAVLDACDMVNLYNYGQGGWTNLELTARAVYIGAPGVFAILPDSNDIAIYNGTPGSWTTIGGPGAQFAIGGSYLYGLGPSGNYVAVWNGLSSGWAVIGGAASAIAAGGYGLVAKNPAGNAVYRYVGGSWTQIGDSSIATGSTFSVSDSGIYAVTAAGVVEQWAGGMSWTVIGSGVQTLHVGGDGVYGVQSSTGDIAQYNGTPGYWTIIGGPGSDFAVSDTAVYGLAPDLSYVAQYSPGNGWYVISGGLTGSQVNAIAAGG</sequence>
<dbReference type="AlphaFoldDB" id="A0A941EB21"/>